<evidence type="ECO:0008006" key="5">
    <source>
        <dbReference type="Google" id="ProtNLM"/>
    </source>
</evidence>
<feature type="region of interest" description="Disordered" evidence="1">
    <location>
        <begin position="969"/>
        <end position="993"/>
    </location>
</feature>
<name>A0A1J4KWE3_9EUKA</name>
<reference evidence="3" key="1">
    <citation type="submission" date="2016-10" db="EMBL/GenBank/DDBJ databases">
        <authorList>
            <person name="Benchimol M."/>
            <person name="Almeida L.G."/>
            <person name="Vasconcelos A.T."/>
            <person name="Perreira-Neves A."/>
            <person name="Rosa I.A."/>
            <person name="Tasca T."/>
            <person name="Bogo M.R."/>
            <person name="de Souza W."/>
        </authorList>
    </citation>
    <scope>NUCLEOTIDE SEQUENCE [LARGE SCALE GENOMIC DNA]</scope>
    <source>
        <strain evidence="3">K</strain>
    </source>
</reference>
<dbReference type="RefSeq" id="XP_068367204.1">
    <property type="nucleotide sequence ID" value="XM_068498469.1"/>
</dbReference>
<evidence type="ECO:0000256" key="1">
    <source>
        <dbReference type="SAM" id="MobiDB-lite"/>
    </source>
</evidence>
<keyword evidence="2" id="KW-0472">Membrane</keyword>
<keyword evidence="2" id="KW-0812">Transmembrane</keyword>
<accession>A0A1J4KWE3</accession>
<sequence length="993" mass="114623">MIPKIPPAYWLFPIVLGFPSLWVVLCKGLFETSAKLTYLGWRFNWIRMMFRQICEFGSLSVMHYWLHQLFQKSKKIPLLLLNAIFFGIYFEIFGFGVYDFEYTRINMQMVLPSIFTTYAGRYGGDTSVWTKPLASVPNSEAKVDTTSNIIYESLRDQPYFWYTTILIIIGWIILLLAMAIIYREIILSSAYFEIGNFKFPIGVSNQIDIRKLKWAPKDPYNNVPFILSHVLAGFNILFLFGTFCIKTDFQIAKFSILPYMESVLLAFSHFEKDLAKDTKKELTNIVRNTYLPPNRRWLDNRKDPVYPAVHGDMNAFCAYNNDHPDCKDYTPSFDQKPLVKELPNVVLILYESLTPSYDIITKEFIVEHAHLKPDDPKTIITDTPYYNTEILEAMNKYQKYALTFSGLSSNGIPTASAYHSSSTGFIPSQTFNNIIDGSYAHADDLPSVMNYYGYRGFFICASQFSFDGMSNWVFRKSARDEAYNKLKCKEGFGYLINDTVHQKLIGKKWPKMNENCDPKEVDKLEKELKKQYKDFPRWYDNAFDYIPSPDNVEYLGVDPKTLRLDASWPGDRLTAAEFRTHWNQIRNYQSRTGIRQPIFGHYLTIDSHLPYSGYDKDEYYDPINETRAAINFETYRDEKFRRVNKYSSKHAVGETLDFLRENEPNTIFIVTGDHGTRDIPVREPNMHIYDDVIFASDCVHTPSGSDSFYLVSGMIGYLGDDPVIKEALGLDKFAGKTIKIPADHSDIMFTIEDILARLNGTTVPPTHRRSRNLIDLSKNITEKMETEGVQKAFEEVDKSGWKSASVTTLNLEYREGTTVIRSPPANENGAHLYQKASFPMCYIPKGTKPMELGTKKDPNIFKRMFKYISVTTHLQYHNRMFHYSFRDEQCIKKGKCEFPQPTPTKNHDVFFYICLAGVPIIFLFIFGLIPELIIFISIKLTIIKDDGVQLNPSDSSDIIVDTINNNFDSSNDMPDDPGEFENNNVEKEEFKVN</sequence>
<keyword evidence="4" id="KW-1185">Reference proteome</keyword>
<dbReference type="InterPro" id="IPR017850">
    <property type="entry name" value="Alkaline_phosphatase_core_sf"/>
</dbReference>
<dbReference type="VEuPathDB" id="TrichDB:TRFO_15575"/>
<gene>
    <name evidence="3" type="ORF">TRFO_15575</name>
</gene>
<evidence type="ECO:0000313" key="4">
    <source>
        <dbReference type="Proteomes" id="UP000179807"/>
    </source>
</evidence>
<feature type="transmembrane region" description="Helical" evidence="2">
    <location>
        <begin position="159"/>
        <end position="182"/>
    </location>
</feature>
<keyword evidence="2" id="KW-1133">Transmembrane helix</keyword>
<dbReference type="EMBL" id="MLAK01000422">
    <property type="protein sequence ID" value="OHT14068.1"/>
    <property type="molecule type" value="Genomic_DNA"/>
</dbReference>
<evidence type="ECO:0000313" key="3">
    <source>
        <dbReference type="EMBL" id="OHT14068.1"/>
    </source>
</evidence>
<dbReference type="GeneID" id="94833173"/>
<evidence type="ECO:0000256" key="2">
    <source>
        <dbReference type="SAM" id="Phobius"/>
    </source>
</evidence>
<dbReference type="SUPFAM" id="SSF53649">
    <property type="entry name" value="Alkaline phosphatase-like"/>
    <property type="match status" value="1"/>
</dbReference>
<protein>
    <recommendedName>
        <fullName evidence="5">Sulfatase N-terminal domain-containing protein</fullName>
    </recommendedName>
</protein>
<dbReference type="Proteomes" id="UP000179807">
    <property type="component" value="Unassembled WGS sequence"/>
</dbReference>
<feature type="transmembrane region" description="Helical" evidence="2">
    <location>
        <begin position="220"/>
        <end position="243"/>
    </location>
</feature>
<feature type="transmembrane region" description="Helical" evidence="2">
    <location>
        <begin position="909"/>
        <end position="929"/>
    </location>
</feature>
<dbReference type="Gene3D" id="3.40.720.10">
    <property type="entry name" value="Alkaline Phosphatase, subunit A"/>
    <property type="match status" value="1"/>
</dbReference>
<dbReference type="OrthoDB" id="96314at2759"/>
<feature type="compositionally biased region" description="Basic and acidic residues" evidence="1">
    <location>
        <begin position="984"/>
        <end position="993"/>
    </location>
</feature>
<proteinExistence type="predicted"/>
<feature type="transmembrane region" description="Helical" evidence="2">
    <location>
        <begin position="7"/>
        <end position="25"/>
    </location>
</feature>
<organism evidence="3 4">
    <name type="scientific">Tritrichomonas foetus</name>
    <dbReference type="NCBI Taxonomy" id="1144522"/>
    <lineage>
        <taxon>Eukaryota</taxon>
        <taxon>Metamonada</taxon>
        <taxon>Parabasalia</taxon>
        <taxon>Tritrichomonadida</taxon>
        <taxon>Tritrichomonadidae</taxon>
        <taxon>Tritrichomonas</taxon>
    </lineage>
</organism>
<comment type="caution">
    <text evidence="3">The sequence shown here is derived from an EMBL/GenBank/DDBJ whole genome shotgun (WGS) entry which is preliminary data.</text>
</comment>
<dbReference type="AlphaFoldDB" id="A0A1J4KWE3"/>
<feature type="transmembrane region" description="Helical" evidence="2">
    <location>
        <begin position="78"/>
        <end position="98"/>
    </location>
</feature>